<dbReference type="Proteomes" id="UP001152518">
    <property type="component" value="Unassembled WGS sequence"/>
</dbReference>
<dbReference type="Proteomes" id="UP001159075">
    <property type="component" value="Unassembled WGS sequence"/>
</dbReference>
<keyword evidence="7" id="KW-0732">Signal</keyword>
<evidence type="ECO:0000313" key="12">
    <source>
        <dbReference type="Proteomes" id="UP001159075"/>
    </source>
</evidence>
<dbReference type="Pfam" id="PF00254">
    <property type="entry name" value="FKBP_C"/>
    <property type="match status" value="1"/>
</dbReference>
<feature type="signal peptide" evidence="7">
    <location>
        <begin position="1"/>
        <end position="30"/>
    </location>
</feature>
<evidence type="ECO:0000256" key="4">
    <source>
        <dbReference type="ARBA" id="ARBA00023235"/>
    </source>
</evidence>
<dbReference type="EMBL" id="SUNE01000006">
    <property type="protein sequence ID" value="MDG5900433.1"/>
    <property type="molecule type" value="Genomic_DNA"/>
</dbReference>
<keyword evidence="3 5" id="KW-0697">Rotamase</keyword>
<dbReference type="GO" id="GO:0003755">
    <property type="term" value="F:peptidyl-prolyl cis-trans isomerase activity"/>
    <property type="evidence" value="ECO:0007669"/>
    <property type="project" value="UniProtKB-UniRule"/>
</dbReference>
<evidence type="ECO:0000256" key="7">
    <source>
        <dbReference type="SAM" id="SignalP"/>
    </source>
</evidence>
<reference evidence="9" key="1">
    <citation type="journal article" date="2019" name="Int J Environ Res Public Health">
        <title>Characterization of Chromosome-Mediated BlaOXA-894 in Shewanella xiamenensis Isolated from Pig Wastewater.</title>
        <authorList>
            <person name="Zou H."/>
            <person name="Zhou Z."/>
            <person name="Xia H."/>
            <person name="Zhao Q."/>
            <person name="Li X."/>
        </authorList>
    </citation>
    <scope>NUCLEOTIDE SEQUENCE</scope>
    <source>
        <strain evidence="9">2015oxa</strain>
    </source>
</reference>
<gene>
    <name evidence="9" type="ORF">E2650_11170</name>
    <name evidence="10" type="ORF">ODY93_12690</name>
    <name evidence="11" type="ORF">QM089_21480</name>
</gene>
<evidence type="ECO:0000256" key="1">
    <source>
        <dbReference type="ARBA" id="ARBA00000971"/>
    </source>
</evidence>
<dbReference type="Pfam" id="PF01346">
    <property type="entry name" value="FKBP_N"/>
    <property type="match status" value="1"/>
</dbReference>
<dbReference type="SUPFAM" id="SSF54534">
    <property type="entry name" value="FKBP-like"/>
    <property type="match status" value="1"/>
</dbReference>
<evidence type="ECO:0000259" key="8">
    <source>
        <dbReference type="PROSITE" id="PS50059"/>
    </source>
</evidence>
<dbReference type="Proteomes" id="UP001187859">
    <property type="component" value="Unassembled WGS sequence"/>
</dbReference>
<evidence type="ECO:0000256" key="6">
    <source>
        <dbReference type="RuleBase" id="RU003915"/>
    </source>
</evidence>
<feature type="domain" description="PPIase FKBP-type" evidence="8">
    <location>
        <begin position="157"/>
        <end position="242"/>
    </location>
</feature>
<evidence type="ECO:0000256" key="2">
    <source>
        <dbReference type="ARBA" id="ARBA00006577"/>
    </source>
</evidence>
<dbReference type="EC" id="5.2.1.8" evidence="6"/>
<dbReference type="AlphaFoldDB" id="A0A073L5I0"/>
<dbReference type="EMBL" id="JASGOQ010000001">
    <property type="protein sequence ID" value="MDV5392770.1"/>
    <property type="molecule type" value="Genomic_DNA"/>
</dbReference>
<evidence type="ECO:0000313" key="13">
    <source>
        <dbReference type="Proteomes" id="UP001187859"/>
    </source>
</evidence>
<dbReference type="PANTHER" id="PTHR43811:SF19">
    <property type="entry name" value="39 KDA FK506-BINDING NUCLEAR PROTEIN"/>
    <property type="match status" value="1"/>
</dbReference>
<reference evidence="10 12" key="3">
    <citation type="submission" date="2022-09" db="EMBL/GenBank/DDBJ databases">
        <title>The outer-membrane cytochrome OmcA is essential for infection of Shewanella oneidensis by a zebrafish-associated bacteriophage.</title>
        <authorList>
            <person name="Grenfell A.W."/>
            <person name="Intile P."/>
            <person name="Mcfarlane J."/>
            <person name="Leung D."/>
            <person name="Abdalla K."/>
            <person name="Wold M."/>
            <person name="Kees E."/>
            <person name="Gralnick J."/>
        </authorList>
    </citation>
    <scope>NUCLEOTIDE SEQUENCE [LARGE SCALE GENOMIC DNA]</scope>
    <source>
        <strain evidence="10 12">NF-5</strain>
    </source>
</reference>
<dbReference type="Gene3D" id="1.10.287.460">
    <property type="entry name" value="Peptidyl-prolyl cis-trans isomerase, FKBP-type, N-terminal domain"/>
    <property type="match status" value="1"/>
</dbReference>
<keyword evidence="12" id="KW-1185">Reference proteome</keyword>
<organism evidence="11 13">
    <name type="scientific">Shewanella xiamenensis</name>
    <dbReference type="NCBI Taxonomy" id="332186"/>
    <lineage>
        <taxon>Bacteria</taxon>
        <taxon>Pseudomonadati</taxon>
        <taxon>Pseudomonadota</taxon>
        <taxon>Gammaproteobacteria</taxon>
        <taxon>Alteromonadales</taxon>
        <taxon>Shewanellaceae</taxon>
        <taxon>Shewanella</taxon>
    </lineage>
</organism>
<name>A0A073L5I0_9GAMM</name>
<dbReference type="InterPro" id="IPR036944">
    <property type="entry name" value="PPIase_FKBP_N_sf"/>
</dbReference>
<dbReference type="GeneID" id="75190420"/>
<dbReference type="Gene3D" id="3.10.50.40">
    <property type="match status" value="1"/>
</dbReference>
<comment type="caution">
    <text evidence="11">The sequence shown here is derived from an EMBL/GenBank/DDBJ whole genome shotgun (WGS) entry which is preliminary data.</text>
</comment>
<dbReference type="PANTHER" id="PTHR43811">
    <property type="entry name" value="FKBP-TYPE PEPTIDYL-PROLYL CIS-TRANS ISOMERASE FKPA"/>
    <property type="match status" value="1"/>
</dbReference>
<reference evidence="9" key="2">
    <citation type="submission" date="2019-04" db="EMBL/GenBank/DDBJ databases">
        <authorList>
            <person name="Zou H."/>
        </authorList>
    </citation>
    <scope>NUCLEOTIDE SEQUENCE</scope>
    <source>
        <strain evidence="9">2015oxa</strain>
    </source>
</reference>
<evidence type="ECO:0000256" key="5">
    <source>
        <dbReference type="PROSITE-ProRule" id="PRU00277"/>
    </source>
</evidence>
<dbReference type="RefSeq" id="WP_037413888.1">
    <property type="nucleotide sequence ID" value="NZ_AP025014.1"/>
</dbReference>
<evidence type="ECO:0000313" key="11">
    <source>
        <dbReference type="EMBL" id="MDV5392770.1"/>
    </source>
</evidence>
<dbReference type="GO" id="GO:0006457">
    <property type="term" value="P:protein folding"/>
    <property type="evidence" value="ECO:0007669"/>
    <property type="project" value="InterPro"/>
</dbReference>
<protein>
    <recommendedName>
        <fullName evidence="6">Peptidyl-prolyl cis-trans isomerase</fullName>
        <ecNumber evidence="6">5.2.1.8</ecNumber>
    </recommendedName>
</protein>
<dbReference type="InterPro" id="IPR046357">
    <property type="entry name" value="PPIase_dom_sf"/>
</dbReference>
<comment type="catalytic activity">
    <reaction evidence="1 5 6">
        <text>[protein]-peptidylproline (omega=180) = [protein]-peptidylproline (omega=0)</text>
        <dbReference type="Rhea" id="RHEA:16237"/>
        <dbReference type="Rhea" id="RHEA-COMP:10747"/>
        <dbReference type="Rhea" id="RHEA-COMP:10748"/>
        <dbReference type="ChEBI" id="CHEBI:83833"/>
        <dbReference type="ChEBI" id="CHEBI:83834"/>
        <dbReference type="EC" id="5.2.1.8"/>
    </reaction>
</comment>
<dbReference type="OrthoDB" id="9814548at2"/>
<feature type="chain" id="PRO_5011841572" description="Peptidyl-prolyl cis-trans isomerase" evidence="7">
    <location>
        <begin position="31"/>
        <end position="259"/>
    </location>
</feature>
<dbReference type="EMBL" id="JAOTLW010000012">
    <property type="protein sequence ID" value="MDI5832427.1"/>
    <property type="molecule type" value="Genomic_DNA"/>
</dbReference>
<reference evidence="11" key="4">
    <citation type="submission" date="2023-05" db="EMBL/GenBank/DDBJ databases">
        <title>Colonisation of extended spectrum b-lactamase- and carbapenemase-producing bacteria on hospital surfaces from low- and middle-income countries.</title>
        <authorList>
            <person name="Nieto-Rosado M."/>
            <person name="Sands K."/>
            <person name="Iregbu K."/>
            <person name="Zahra R."/>
            <person name="Mazarati J.B."/>
            <person name="Mehtar S."/>
            <person name="Barnards-Group B."/>
            <person name="Walsh T.R."/>
        </authorList>
    </citation>
    <scope>NUCLEOTIDE SEQUENCE</scope>
    <source>
        <strain evidence="11">PP-E493</strain>
    </source>
</reference>
<evidence type="ECO:0000313" key="10">
    <source>
        <dbReference type="EMBL" id="MDI5832427.1"/>
    </source>
</evidence>
<keyword evidence="4 5" id="KW-0413">Isomerase</keyword>
<dbReference type="PROSITE" id="PS50059">
    <property type="entry name" value="FKBP_PPIASE"/>
    <property type="match status" value="1"/>
</dbReference>
<comment type="similarity">
    <text evidence="2 6">Belongs to the FKBP-type PPIase family.</text>
</comment>
<accession>A0A073L5I0</accession>
<evidence type="ECO:0000313" key="9">
    <source>
        <dbReference type="EMBL" id="MDG5900433.1"/>
    </source>
</evidence>
<dbReference type="InterPro" id="IPR001179">
    <property type="entry name" value="PPIase_FKBP_dom"/>
</dbReference>
<proteinExistence type="inferred from homology"/>
<dbReference type="InterPro" id="IPR000774">
    <property type="entry name" value="PPIase_FKBP_N"/>
</dbReference>
<sequence>MKTSMPTSFIPKTITVATCAALFVSMASFAAPSLKTDADKASYSIGASVGNYISGQVYNQVELGAEVNVDLVVQGFVDALKKQQQLTDEEVVTYLNQRAEELNQVRKANAEKLAAENTKAGEAFLAENKKKAGVIVTESGLQYEVLTQGTGNKPNPEDVVTVEYVGKLIDGTEFENTVGRKDPTRFALMTVIPGWEEGLKLMPMGSKYRFVIPANLAYGNEFVGEIPPQSTLIFEIELKNIEKPSEKKEARMMGMMPAH</sequence>
<evidence type="ECO:0000256" key="3">
    <source>
        <dbReference type="ARBA" id="ARBA00023110"/>
    </source>
</evidence>